<gene>
    <name evidence="2" type="ORF">METZ01_LOCUS426271</name>
</gene>
<organism evidence="2">
    <name type="scientific">marine metagenome</name>
    <dbReference type="NCBI Taxonomy" id="408172"/>
    <lineage>
        <taxon>unclassified sequences</taxon>
        <taxon>metagenomes</taxon>
        <taxon>ecological metagenomes</taxon>
    </lineage>
</organism>
<name>A0A382XQK7_9ZZZZ</name>
<protein>
    <submittedName>
        <fullName evidence="2">Uncharacterized protein</fullName>
    </submittedName>
</protein>
<feature type="region of interest" description="Disordered" evidence="1">
    <location>
        <begin position="1"/>
        <end position="23"/>
    </location>
</feature>
<evidence type="ECO:0000256" key="1">
    <source>
        <dbReference type="SAM" id="MobiDB-lite"/>
    </source>
</evidence>
<proteinExistence type="predicted"/>
<accession>A0A382XQK7</accession>
<feature type="non-terminal residue" evidence="2">
    <location>
        <position position="23"/>
    </location>
</feature>
<dbReference type="EMBL" id="UINC01169729">
    <property type="protein sequence ID" value="SVD73417.1"/>
    <property type="molecule type" value="Genomic_DNA"/>
</dbReference>
<evidence type="ECO:0000313" key="2">
    <source>
        <dbReference type="EMBL" id="SVD73417.1"/>
    </source>
</evidence>
<reference evidence="2" key="1">
    <citation type="submission" date="2018-05" db="EMBL/GenBank/DDBJ databases">
        <authorList>
            <person name="Lanie J.A."/>
            <person name="Ng W.-L."/>
            <person name="Kazmierczak K.M."/>
            <person name="Andrzejewski T.M."/>
            <person name="Davidsen T.M."/>
            <person name="Wayne K.J."/>
            <person name="Tettelin H."/>
            <person name="Glass J.I."/>
            <person name="Rusch D."/>
            <person name="Podicherti R."/>
            <person name="Tsui H.-C.T."/>
            <person name="Winkler M.E."/>
        </authorList>
    </citation>
    <scope>NUCLEOTIDE SEQUENCE</scope>
</reference>
<dbReference type="AlphaFoldDB" id="A0A382XQK7"/>
<sequence length="23" mass="2311">MNIESPSSIDTSSAACNQPSGSK</sequence>